<gene>
    <name evidence="2" type="ORF">FE263_12495</name>
</gene>
<protein>
    <submittedName>
        <fullName evidence="2">Zinc-finger domain-containing protein</fullName>
    </submittedName>
</protein>
<dbReference type="GO" id="GO:0008270">
    <property type="term" value="F:zinc ion binding"/>
    <property type="evidence" value="ECO:0007669"/>
    <property type="project" value="UniProtKB-KW"/>
</dbReference>
<name>A0A5R9J9A4_9PROT</name>
<keyword evidence="2" id="KW-0863">Zinc-finger</keyword>
<keyword evidence="2" id="KW-0479">Metal-binding</keyword>
<organism evidence="2 3">
    <name type="scientific">Lichenicoccus roseus</name>
    <dbReference type="NCBI Taxonomy" id="2683649"/>
    <lineage>
        <taxon>Bacteria</taxon>
        <taxon>Pseudomonadati</taxon>
        <taxon>Pseudomonadota</taxon>
        <taxon>Alphaproteobacteria</taxon>
        <taxon>Acetobacterales</taxon>
        <taxon>Acetobacteraceae</taxon>
        <taxon>Lichenicoccus</taxon>
    </lineage>
</organism>
<dbReference type="AlphaFoldDB" id="A0A5R9J9A4"/>
<evidence type="ECO:0000313" key="2">
    <source>
        <dbReference type="EMBL" id="TLU71956.1"/>
    </source>
</evidence>
<dbReference type="RefSeq" id="WP_138326363.1">
    <property type="nucleotide sequence ID" value="NZ_VCDI01000004.1"/>
</dbReference>
<evidence type="ECO:0000313" key="3">
    <source>
        <dbReference type="Proteomes" id="UP000305654"/>
    </source>
</evidence>
<dbReference type="Gene3D" id="2.60.260.40">
    <property type="entry name" value="q5lls5 like domains"/>
    <property type="match status" value="1"/>
</dbReference>
<dbReference type="Pfam" id="PF10276">
    <property type="entry name" value="zf-CHCC"/>
    <property type="match status" value="1"/>
</dbReference>
<sequence>MPFGASTPTPQLGEIETIVVDSRVVACDGGDGPLGHPRVWLRIVESQTFCPYCSRVYVLDQNAADAGDTGH</sequence>
<reference evidence="2 3" key="1">
    <citation type="submission" date="2019-05" db="EMBL/GenBank/DDBJ databases">
        <authorList>
            <person name="Pankratov T."/>
            <person name="Grouzdev D."/>
        </authorList>
    </citation>
    <scope>NUCLEOTIDE SEQUENCE [LARGE SCALE GENOMIC DNA]</scope>
    <source>
        <strain evidence="2 3">KEBCLARHB70R</strain>
    </source>
</reference>
<keyword evidence="2" id="KW-0862">Zinc</keyword>
<keyword evidence="3" id="KW-1185">Reference proteome</keyword>
<feature type="domain" description="Zinc finger CHCC-type" evidence="1">
    <location>
        <begin position="23"/>
        <end position="57"/>
    </location>
</feature>
<dbReference type="OrthoDB" id="7391570at2"/>
<dbReference type="EMBL" id="VCDI01000004">
    <property type="protein sequence ID" value="TLU71956.1"/>
    <property type="molecule type" value="Genomic_DNA"/>
</dbReference>
<evidence type="ECO:0000259" key="1">
    <source>
        <dbReference type="Pfam" id="PF10276"/>
    </source>
</evidence>
<comment type="caution">
    <text evidence="2">The sequence shown here is derived from an EMBL/GenBank/DDBJ whole genome shotgun (WGS) entry which is preliminary data.</text>
</comment>
<accession>A0A5R9J9A4</accession>
<proteinExistence type="predicted"/>
<dbReference type="InterPro" id="IPR019401">
    <property type="entry name" value="Znf_CHCC"/>
</dbReference>
<dbReference type="Proteomes" id="UP000305654">
    <property type="component" value="Unassembled WGS sequence"/>
</dbReference>